<dbReference type="OrthoDB" id="5304511at2759"/>
<proteinExistence type="predicted"/>
<evidence type="ECO:0000259" key="2">
    <source>
        <dbReference type="PROSITE" id="PS50181"/>
    </source>
</evidence>
<dbReference type="InterPro" id="IPR001810">
    <property type="entry name" value="F-box_dom"/>
</dbReference>
<dbReference type="PROSITE" id="PS50181">
    <property type="entry name" value="FBOX"/>
    <property type="match status" value="1"/>
</dbReference>
<evidence type="ECO:0000313" key="3">
    <source>
        <dbReference type="EMBL" id="OAQ58310.1"/>
    </source>
</evidence>
<dbReference type="STRING" id="1380566.A0A179EZ80"/>
<evidence type="ECO:0000256" key="1">
    <source>
        <dbReference type="SAM" id="MobiDB-lite"/>
    </source>
</evidence>
<feature type="region of interest" description="Disordered" evidence="1">
    <location>
        <begin position="1"/>
        <end position="32"/>
    </location>
</feature>
<name>A0A179EZ80_METCM</name>
<protein>
    <recommendedName>
        <fullName evidence="2">F-box domain-containing protein</fullName>
    </recommendedName>
</protein>
<evidence type="ECO:0000313" key="4">
    <source>
        <dbReference type="Proteomes" id="UP000078397"/>
    </source>
</evidence>
<feature type="domain" description="F-box" evidence="2">
    <location>
        <begin position="64"/>
        <end position="90"/>
    </location>
</feature>
<feature type="compositionally biased region" description="Basic residues" evidence="1">
    <location>
        <begin position="1"/>
        <end position="13"/>
    </location>
</feature>
<sequence>MKRALSKFRHSVRLPKASTPDSAVSATTANASPPQAIVAPRSWVPDPVLEDSQTKLDCEYPSFNAPLESLPPEILRQLLSILKLEELRTLVFTSPVIHQQYLLDRRYLLCKCLETTLCGAAVDAYVVYQSSSADFSNSRTREKVVQFLNSYQDRHSSAQYLNLAEILTEDEAVSMVVFFSSIIKPLAQHYSAWALANLSSETGDSLSHEPLTKTEEQRLIRGLYRFQLSCNLFGTNCQGISLKSKLGFQPVDILKIFICIFEPWEVEEIACIYTFAKEKYDQIFGTIRWDVHEKNPKFEGQRPPTPEGAFDFDNSWVKDSLLKGTISCGLSLLYTVLFKVSDHAHLVSTMQEHIVWPAGNFLEEALGETAQFQRRQEGLSNRDQKQQRHELLPFTGEKDPVTDELRPPQAWTLIWRGSYSNLYGYYVQDIIRRWGYVVWDASRLERTGAKEVLMRQWEADWGDSDPRDSVLQ</sequence>
<organism evidence="3 4">
    <name type="scientific">Pochonia chlamydosporia 170</name>
    <dbReference type="NCBI Taxonomy" id="1380566"/>
    <lineage>
        <taxon>Eukaryota</taxon>
        <taxon>Fungi</taxon>
        <taxon>Dikarya</taxon>
        <taxon>Ascomycota</taxon>
        <taxon>Pezizomycotina</taxon>
        <taxon>Sordariomycetes</taxon>
        <taxon>Hypocreomycetidae</taxon>
        <taxon>Hypocreales</taxon>
        <taxon>Clavicipitaceae</taxon>
        <taxon>Pochonia</taxon>
    </lineage>
</organism>
<feature type="compositionally biased region" description="Polar residues" evidence="1">
    <location>
        <begin position="19"/>
        <end position="32"/>
    </location>
</feature>
<dbReference type="Proteomes" id="UP000078397">
    <property type="component" value="Unassembled WGS sequence"/>
</dbReference>
<accession>A0A179EZ80</accession>
<comment type="caution">
    <text evidence="3">The sequence shown here is derived from an EMBL/GenBank/DDBJ whole genome shotgun (WGS) entry which is preliminary data.</text>
</comment>
<reference evidence="3 4" key="1">
    <citation type="journal article" date="2016" name="PLoS Pathog.">
        <title>Biosynthesis of antibiotic leucinostatins in bio-control fungus Purpureocillium lilacinum and their inhibition on phytophthora revealed by genome mining.</title>
        <authorList>
            <person name="Wang G."/>
            <person name="Liu Z."/>
            <person name="Lin R."/>
            <person name="Li E."/>
            <person name="Mao Z."/>
            <person name="Ling J."/>
            <person name="Yang Y."/>
            <person name="Yin W.B."/>
            <person name="Xie B."/>
        </authorList>
    </citation>
    <scope>NUCLEOTIDE SEQUENCE [LARGE SCALE GENOMIC DNA]</scope>
    <source>
        <strain evidence="3">170</strain>
    </source>
</reference>
<dbReference type="GeneID" id="28853765"/>
<dbReference type="AlphaFoldDB" id="A0A179EZ80"/>
<dbReference type="EMBL" id="LSBJ02000027">
    <property type="protein sequence ID" value="OAQ58310.1"/>
    <property type="molecule type" value="Genomic_DNA"/>
</dbReference>
<dbReference type="KEGG" id="pchm:VFPPC_11650"/>
<keyword evidence="4" id="KW-1185">Reference proteome</keyword>
<gene>
    <name evidence="3" type="ORF">VFPPC_11650</name>
</gene>
<dbReference type="RefSeq" id="XP_018136487.1">
    <property type="nucleotide sequence ID" value="XM_018289771.1"/>
</dbReference>